<dbReference type="PRINTS" id="PR00301">
    <property type="entry name" value="HEATSHOCK70"/>
</dbReference>
<evidence type="ECO:0000313" key="5">
    <source>
        <dbReference type="EMBL" id="MEY2252596.1"/>
    </source>
</evidence>
<name>A0ABV4B6J4_9BURK</name>
<dbReference type="Gene3D" id="2.60.34.10">
    <property type="entry name" value="Substrate Binding Domain Of DNAk, Chain A, domain 1"/>
    <property type="match status" value="1"/>
</dbReference>
<comment type="caution">
    <text evidence="5">The sequence shown here is derived from an EMBL/GenBank/DDBJ whole genome shotgun (WGS) entry which is preliminary data.</text>
</comment>
<proteinExistence type="inferred from homology"/>
<keyword evidence="6" id="KW-1185">Reference proteome</keyword>
<dbReference type="RefSeq" id="WP_369460599.1">
    <property type="nucleotide sequence ID" value="NZ_JBGBDC010000007.1"/>
</dbReference>
<evidence type="ECO:0000313" key="6">
    <source>
        <dbReference type="Proteomes" id="UP001562178"/>
    </source>
</evidence>
<accession>A0ABV4B6J4</accession>
<dbReference type="SUPFAM" id="SSF100920">
    <property type="entry name" value="Heat shock protein 70kD (HSP70), peptide-binding domain"/>
    <property type="match status" value="1"/>
</dbReference>
<protein>
    <submittedName>
        <fullName evidence="5">Hsp70 family protein</fullName>
    </submittedName>
</protein>
<evidence type="ECO:0000256" key="1">
    <source>
        <dbReference type="ARBA" id="ARBA00007381"/>
    </source>
</evidence>
<dbReference type="InterPro" id="IPR013126">
    <property type="entry name" value="Hsp_70_fam"/>
</dbReference>
<dbReference type="Gene3D" id="3.90.640.10">
    <property type="entry name" value="Actin, Chain A, domain 4"/>
    <property type="match status" value="1"/>
</dbReference>
<gene>
    <name evidence="5" type="ORF">AB7A72_16375</name>
</gene>
<dbReference type="Pfam" id="PF00012">
    <property type="entry name" value="HSP70"/>
    <property type="match status" value="2"/>
</dbReference>
<dbReference type="EMBL" id="JBGBDC010000007">
    <property type="protein sequence ID" value="MEY2252596.1"/>
    <property type="molecule type" value="Genomic_DNA"/>
</dbReference>
<dbReference type="PROSITE" id="PS00329">
    <property type="entry name" value="HSP70_2"/>
    <property type="match status" value="1"/>
</dbReference>
<organism evidence="5 6">
    <name type="scientific">Comamonas sediminis</name>
    <dbReference type="NCBI Taxonomy" id="1783360"/>
    <lineage>
        <taxon>Bacteria</taxon>
        <taxon>Pseudomonadati</taxon>
        <taxon>Pseudomonadota</taxon>
        <taxon>Betaproteobacteria</taxon>
        <taxon>Burkholderiales</taxon>
        <taxon>Comamonadaceae</taxon>
        <taxon>Comamonas</taxon>
    </lineage>
</organism>
<keyword evidence="3 4" id="KW-0067">ATP-binding</keyword>
<evidence type="ECO:0000256" key="3">
    <source>
        <dbReference type="ARBA" id="ARBA00022840"/>
    </source>
</evidence>
<comment type="similarity">
    <text evidence="1 4">Belongs to the heat shock protein 70 family.</text>
</comment>
<dbReference type="PROSITE" id="PS00297">
    <property type="entry name" value="HSP70_1"/>
    <property type="match status" value="1"/>
</dbReference>
<keyword evidence="2 4" id="KW-0547">Nucleotide-binding</keyword>
<dbReference type="InterPro" id="IPR029047">
    <property type="entry name" value="HSP70_peptide-bd_sf"/>
</dbReference>
<evidence type="ECO:0000256" key="4">
    <source>
        <dbReference type="RuleBase" id="RU003322"/>
    </source>
</evidence>
<dbReference type="Gene3D" id="3.30.420.40">
    <property type="match status" value="2"/>
</dbReference>
<dbReference type="InterPro" id="IPR043129">
    <property type="entry name" value="ATPase_NBD"/>
</dbReference>
<dbReference type="Proteomes" id="UP001562178">
    <property type="component" value="Unassembled WGS sequence"/>
</dbReference>
<dbReference type="PANTHER" id="PTHR19375">
    <property type="entry name" value="HEAT SHOCK PROTEIN 70KDA"/>
    <property type="match status" value="1"/>
</dbReference>
<reference evidence="5 6" key="1">
    <citation type="journal article" date="2016" name="Int. J. Syst. Evol. Microbiol.">
        <title>Description of Comamonas sediminis sp. nov., isolated from lagoon sediments.</title>
        <authorList>
            <person name="Subhash Y."/>
            <person name="Bang J.J."/>
            <person name="You T.H."/>
            <person name="Lee S.S."/>
        </authorList>
    </citation>
    <scope>NUCLEOTIDE SEQUENCE [LARGE SCALE GENOMIC DNA]</scope>
    <source>
        <strain evidence="5 6">JCM 31169</strain>
    </source>
</reference>
<evidence type="ECO:0000256" key="2">
    <source>
        <dbReference type="ARBA" id="ARBA00022741"/>
    </source>
</evidence>
<dbReference type="InterPro" id="IPR018181">
    <property type="entry name" value="Heat_shock_70_CS"/>
</dbReference>
<sequence>MFVGIDLGTTHSLVAVWQDGKARLVPNALGQVLTPSVVSVDKDGSLLVGEPARERLQSHPQQSAAVFKRDMGTARVFRLGAHAMRAEELSALVLRSLKADAEAELGAVINDVVITVPAYFSDVQRHATRSAGLLAGFTDITLLNEPTAAALAYGLHQSEGRFLVFDLGGGTFDVSVLELFDGVMEVRATAGDNRLGGEDVDVLMVRRFVQHLGLTEEQAQQPMTAARLQRAAEATKRSLAVQEEALMRIELDGKPLAMTWTAQDLEAVLEPLMERMRQPVERALRDSRIRPQELDAVVMAGGSTRLVAVRQLVTRLFGRFPQTALDPDQAVALGAAVQAALRGRDAALTERVMTDVCPYTLGVHVSKQLADGRRQEGFMSPVLERNTIIPASRVERFYPSTPDQRHLHLEIYQGEARRVQDNIALGKLEMPLPDRSDDDGFATDVRFTLDANGLLEVEAVLLRHGEPQGIARQLVIEASAERLSPEELAKSLDRMKALKLHPRDRLEVRALIARAERHHTQLLGIWRSLLADAITEFEAALDTQDDRKFAQPRKELQELLARIEAEHYLLDTE</sequence>
<dbReference type="SUPFAM" id="SSF53067">
    <property type="entry name" value="Actin-like ATPase domain"/>
    <property type="match status" value="2"/>
</dbReference>